<accession>A0A235BWB2</accession>
<keyword evidence="3" id="KW-0732">Signal</keyword>
<dbReference type="Proteomes" id="UP000215215">
    <property type="component" value="Unassembled WGS sequence"/>
</dbReference>
<dbReference type="InterPro" id="IPR050952">
    <property type="entry name" value="TRIM-NHL_E3_ligases"/>
</dbReference>
<dbReference type="Pfam" id="PF01436">
    <property type="entry name" value="NHL"/>
    <property type="match status" value="1"/>
</dbReference>
<feature type="repeat" description="NHL" evidence="2">
    <location>
        <begin position="457"/>
        <end position="496"/>
    </location>
</feature>
<reference evidence="5 6" key="1">
    <citation type="submission" date="2017-07" db="EMBL/GenBank/DDBJ databases">
        <title>Recovery of genomes from metagenomes via a dereplication, aggregation, and scoring strategy.</title>
        <authorList>
            <person name="Sieber C.M."/>
            <person name="Probst A.J."/>
            <person name="Sharrar A."/>
            <person name="Thomas B.C."/>
            <person name="Hess M."/>
            <person name="Tringe S.G."/>
            <person name="Banfield J.F."/>
        </authorList>
    </citation>
    <scope>NUCLEOTIDE SEQUENCE [LARGE SCALE GENOMIC DNA]</scope>
    <source>
        <strain evidence="5">JGI_Cruoil_03_44_89</strain>
    </source>
</reference>
<feature type="domain" description="PKD" evidence="4">
    <location>
        <begin position="49"/>
        <end position="103"/>
    </location>
</feature>
<dbReference type="InterPro" id="IPR035986">
    <property type="entry name" value="PKD_dom_sf"/>
</dbReference>
<dbReference type="Gene3D" id="2.60.40.10">
    <property type="entry name" value="Immunoglobulins"/>
    <property type="match status" value="1"/>
</dbReference>
<keyword evidence="1" id="KW-0677">Repeat</keyword>
<name>A0A235BWB2_UNCW3</name>
<protein>
    <recommendedName>
        <fullName evidence="4">PKD domain-containing protein</fullName>
    </recommendedName>
</protein>
<evidence type="ECO:0000256" key="2">
    <source>
        <dbReference type="PROSITE-ProRule" id="PRU00504"/>
    </source>
</evidence>
<dbReference type="PANTHER" id="PTHR24104:SF25">
    <property type="entry name" value="PROTEIN LIN-41"/>
    <property type="match status" value="1"/>
</dbReference>
<dbReference type="InterPro" id="IPR011042">
    <property type="entry name" value="6-blade_b-propeller_TolB-like"/>
</dbReference>
<comment type="caution">
    <text evidence="5">The sequence shown here is derived from an EMBL/GenBank/DDBJ whole genome shotgun (WGS) entry which is preliminary data.</text>
</comment>
<evidence type="ECO:0000259" key="4">
    <source>
        <dbReference type="PROSITE" id="PS50093"/>
    </source>
</evidence>
<gene>
    <name evidence="5" type="ORF">CH333_03460</name>
</gene>
<evidence type="ECO:0000256" key="3">
    <source>
        <dbReference type="SAM" id="SignalP"/>
    </source>
</evidence>
<dbReference type="EMBL" id="NOZQ01000068">
    <property type="protein sequence ID" value="OYD16409.1"/>
    <property type="molecule type" value="Genomic_DNA"/>
</dbReference>
<proteinExistence type="predicted"/>
<dbReference type="AlphaFoldDB" id="A0A235BWB2"/>
<dbReference type="Gene3D" id="2.120.10.30">
    <property type="entry name" value="TolB, C-terminal domain"/>
    <property type="match status" value="2"/>
</dbReference>
<dbReference type="InterPro" id="IPR001258">
    <property type="entry name" value="NHL_repeat"/>
</dbReference>
<dbReference type="PANTHER" id="PTHR24104">
    <property type="entry name" value="E3 UBIQUITIN-PROTEIN LIGASE NHLRC1-RELATED"/>
    <property type="match status" value="1"/>
</dbReference>
<dbReference type="InterPro" id="IPR000601">
    <property type="entry name" value="PKD_dom"/>
</dbReference>
<sequence length="589" mass="65432">MMNRHITMVLMIMPLLVVIGCKQNAAPDTPSIPYGVSDGWVNSTYTFYTTTSDQDGDDISFLIDWGDGESSGWSDFVPSDTTVFFTHTWSNPGSYDIKAKAKDIHNKESEWSDAHPLTISTKSPPPSVPVLLDSTLSPGLPPILHFGAYEVNAVVSSPGVEGDRISCQFLCNYSLRDWSGFQTDTIFKAPYTFVDTGYYVIWARARNESGGISDWSEPGVIYVPNRPPLKPQIVSGPDSGFASTPYVFGAEGHELDTDPDEQKKAYQFAWGNGDTSDFSMDTLNFYSTPYAYKGASGTFYAKVRTKDRYDATSEWSDPWEVTIVNLYEADFGEGVRPTGICIDGSNIYVAYFDEGSVKKFDMSGAPVAEWSGFNSPRDIAVDGEYVYVTEWMKHRILKLDKNNGTRVDSFGVVGTQDTCLKYPCGIVVDDNFIFVTEFGNNRIHKFSKDGEHIAVWGEKGSDDGQFERPTGITQDDADRLYIADTQNSRVQVFTKDGEFVDEWGSAGNGDGQFVGLQGIFWYEGHLYIADTDNHRIQVLTEVGGFVTRWGMQGDGASQLMSPHNLMVYHGKVYVTDTVNDLVKVFNIPL</sequence>
<evidence type="ECO:0000313" key="6">
    <source>
        <dbReference type="Proteomes" id="UP000215215"/>
    </source>
</evidence>
<feature type="signal peptide" evidence="3">
    <location>
        <begin position="1"/>
        <end position="25"/>
    </location>
</feature>
<dbReference type="SUPFAM" id="SSF49299">
    <property type="entry name" value="PKD domain"/>
    <property type="match status" value="1"/>
</dbReference>
<dbReference type="SUPFAM" id="SSF101898">
    <property type="entry name" value="NHL repeat"/>
    <property type="match status" value="1"/>
</dbReference>
<dbReference type="GO" id="GO:0008270">
    <property type="term" value="F:zinc ion binding"/>
    <property type="evidence" value="ECO:0007669"/>
    <property type="project" value="UniProtKB-KW"/>
</dbReference>
<dbReference type="PROSITE" id="PS51257">
    <property type="entry name" value="PROKAR_LIPOPROTEIN"/>
    <property type="match status" value="1"/>
</dbReference>
<organism evidence="5 6">
    <name type="scientific">candidate division WOR-3 bacterium JGI_Cruoil_03_44_89</name>
    <dbReference type="NCBI Taxonomy" id="1973748"/>
    <lineage>
        <taxon>Bacteria</taxon>
        <taxon>Bacteria division WOR-3</taxon>
    </lineage>
</organism>
<dbReference type="Pfam" id="PF00801">
    <property type="entry name" value="PKD"/>
    <property type="match status" value="1"/>
</dbReference>
<dbReference type="PROSITE" id="PS51125">
    <property type="entry name" value="NHL"/>
    <property type="match status" value="1"/>
</dbReference>
<evidence type="ECO:0000256" key="1">
    <source>
        <dbReference type="ARBA" id="ARBA00022737"/>
    </source>
</evidence>
<feature type="chain" id="PRO_5012714673" description="PKD domain-containing protein" evidence="3">
    <location>
        <begin position="26"/>
        <end position="589"/>
    </location>
</feature>
<evidence type="ECO:0000313" key="5">
    <source>
        <dbReference type="EMBL" id="OYD16409.1"/>
    </source>
</evidence>
<dbReference type="InterPro" id="IPR013783">
    <property type="entry name" value="Ig-like_fold"/>
</dbReference>
<dbReference type="PROSITE" id="PS50093">
    <property type="entry name" value="PKD"/>
    <property type="match status" value="1"/>
</dbReference>